<protein>
    <submittedName>
        <fullName evidence="2">Uncharacterized protein</fullName>
    </submittedName>
</protein>
<evidence type="ECO:0000313" key="3">
    <source>
        <dbReference type="Proteomes" id="UP000275078"/>
    </source>
</evidence>
<dbReference type="AlphaFoldDB" id="A0A3N4HJ52"/>
<evidence type="ECO:0000256" key="1">
    <source>
        <dbReference type="SAM" id="MobiDB-lite"/>
    </source>
</evidence>
<name>A0A3N4HJ52_ASCIM</name>
<proteinExistence type="predicted"/>
<sequence length="517" mass="57829">MVSYQKVGKRSKDLNMVANNSYQLEQPLPVASGSRFGECPRIATQSTKRIDTPALNEAATDASKEPTCLGDNTPGIDGYESFDYHREKQDRSNTERSRCLKDITALTTGNESRDQSQALNGAAPDAARESYCLQDDTPGIDGYESFDYRRANQDRSNTERSRCLKDITALTTGNESRDQSQALNGAAPDAARESYCLQDDTPGIDGYESFDYRRANQDRSNTERSRCLKDITALTTGNESRDRTQGNKTTSKAQLKGFAGKITKGSGPVSGADVRRKQSRITGKEGSAAVTPKTTRTSKENNKRSSSSILQKTKTISDFFQVLPARQPDMRLVDEGDKCGNVPSPCTASKATNTEHIKISTRDAGSNTDIPYPSNTVFTRHLDEQNGLSLAGRHEWTEYREHRLECCASDPIRIMDNKPFFFLMGAWRSEDSMLAMFKRLALPLTTTFEVAEYCVKLTEAGWQFIFGAQVFDKYEALVWWTANKKRLNMKERELVGLWDDLQKSRLKNIQETKSADK</sequence>
<gene>
    <name evidence="2" type="ORF">BJ508DRAFT_314233</name>
</gene>
<feature type="region of interest" description="Disordered" evidence="1">
    <location>
        <begin position="107"/>
        <end position="126"/>
    </location>
</feature>
<feature type="compositionally biased region" description="Polar residues" evidence="1">
    <location>
        <begin position="107"/>
        <end position="119"/>
    </location>
</feature>
<feature type="region of interest" description="Disordered" evidence="1">
    <location>
        <begin position="47"/>
        <end position="75"/>
    </location>
</feature>
<organism evidence="2 3">
    <name type="scientific">Ascobolus immersus RN42</name>
    <dbReference type="NCBI Taxonomy" id="1160509"/>
    <lineage>
        <taxon>Eukaryota</taxon>
        <taxon>Fungi</taxon>
        <taxon>Dikarya</taxon>
        <taxon>Ascomycota</taxon>
        <taxon>Pezizomycotina</taxon>
        <taxon>Pezizomycetes</taxon>
        <taxon>Pezizales</taxon>
        <taxon>Ascobolaceae</taxon>
        <taxon>Ascobolus</taxon>
    </lineage>
</organism>
<evidence type="ECO:0000313" key="2">
    <source>
        <dbReference type="EMBL" id="RPA72966.1"/>
    </source>
</evidence>
<dbReference type="Proteomes" id="UP000275078">
    <property type="component" value="Unassembled WGS sequence"/>
</dbReference>
<keyword evidence="3" id="KW-1185">Reference proteome</keyword>
<dbReference type="EMBL" id="ML119838">
    <property type="protein sequence ID" value="RPA72966.1"/>
    <property type="molecule type" value="Genomic_DNA"/>
</dbReference>
<accession>A0A3N4HJ52</accession>
<feature type="region of interest" description="Disordered" evidence="1">
    <location>
        <begin position="229"/>
        <end position="310"/>
    </location>
</feature>
<feature type="region of interest" description="Disordered" evidence="1">
    <location>
        <begin position="171"/>
        <end position="190"/>
    </location>
</feature>
<feature type="compositionally biased region" description="Polar residues" evidence="1">
    <location>
        <begin position="171"/>
        <end position="183"/>
    </location>
</feature>
<reference evidence="2 3" key="1">
    <citation type="journal article" date="2018" name="Nat. Ecol. Evol.">
        <title>Pezizomycetes genomes reveal the molecular basis of ectomycorrhizal truffle lifestyle.</title>
        <authorList>
            <person name="Murat C."/>
            <person name="Payen T."/>
            <person name="Noel B."/>
            <person name="Kuo A."/>
            <person name="Morin E."/>
            <person name="Chen J."/>
            <person name="Kohler A."/>
            <person name="Krizsan K."/>
            <person name="Balestrini R."/>
            <person name="Da Silva C."/>
            <person name="Montanini B."/>
            <person name="Hainaut M."/>
            <person name="Levati E."/>
            <person name="Barry K.W."/>
            <person name="Belfiori B."/>
            <person name="Cichocki N."/>
            <person name="Clum A."/>
            <person name="Dockter R.B."/>
            <person name="Fauchery L."/>
            <person name="Guy J."/>
            <person name="Iotti M."/>
            <person name="Le Tacon F."/>
            <person name="Lindquist E.A."/>
            <person name="Lipzen A."/>
            <person name="Malagnac F."/>
            <person name="Mello A."/>
            <person name="Molinier V."/>
            <person name="Miyauchi S."/>
            <person name="Poulain J."/>
            <person name="Riccioni C."/>
            <person name="Rubini A."/>
            <person name="Sitrit Y."/>
            <person name="Splivallo R."/>
            <person name="Traeger S."/>
            <person name="Wang M."/>
            <person name="Zifcakova L."/>
            <person name="Wipf D."/>
            <person name="Zambonelli A."/>
            <person name="Paolocci F."/>
            <person name="Nowrousian M."/>
            <person name="Ottonello S."/>
            <person name="Baldrian P."/>
            <person name="Spatafora J.W."/>
            <person name="Henrissat B."/>
            <person name="Nagy L.G."/>
            <person name="Aury J.M."/>
            <person name="Wincker P."/>
            <person name="Grigoriev I.V."/>
            <person name="Bonfante P."/>
            <person name="Martin F.M."/>
        </authorList>
    </citation>
    <scope>NUCLEOTIDE SEQUENCE [LARGE SCALE GENOMIC DNA]</scope>
    <source>
        <strain evidence="2 3">RN42</strain>
    </source>
</reference>